<reference evidence="6 7" key="1">
    <citation type="journal article" date="2020" name="Nat. Commun.">
        <title>Genome of Tripterygium wilfordii and identification of cytochrome P450 involved in triptolide biosynthesis.</title>
        <authorList>
            <person name="Tu L."/>
            <person name="Su P."/>
            <person name="Zhang Z."/>
            <person name="Gao L."/>
            <person name="Wang J."/>
            <person name="Hu T."/>
            <person name="Zhou J."/>
            <person name="Zhang Y."/>
            <person name="Zhao Y."/>
            <person name="Liu Y."/>
            <person name="Song Y."/>
            <person name="Tong Y."/>
            <person name="Lu Y."/>
            <person name="Yang J."/>
            <person name="Xu C."/>
            <person name="Jia M."/>
            <person name="Peters R.J."/>
            <person name="Huang L."/>
            <person name="Gao W."/>
        </authorList>
    </citation>
    <scope>NUCLEOTIDE SEQUENCE [LARGE SCALE GENOMIC DNA]</scope>
    <source>
        <strain evidence="7">cv. XIE 37</strain>
        <tissue evidence="6">Leaf</tissue>
    </source>
</reference>
<keyword evidence="7" id="KW-1185">Reference proteome</keyword>
<dbReference type="InterPro" id="IPR011992">
    <property type="entry name" value="EF-hand-dom_pair"/>
</dbReference>
<dbReference type="Gene3D" id="1.10.238.10">
    <property type="entry name" value="EF-hand"/>
    <property type="match status" value="2"/>
</dbReference>
<proteinExistence type="predicted"/>
<dbReference type="InterPro" id="IPR039647">
    <property type="entry name" value="EF_hand_pair_protein_CML-like"/>
</dbReference>
<evidence type="ECO:0000256" key="2">
    <source>
        <dbReference type="ARBA" id="ARBA00022723"/>
    </source>
</evidence>
<keyword evidence="3" id="KW-0677">Repeat</keyword>
<evidence type="ECO:0000313" key="6">
    <source>
        <dbReference type="EMBL" id="KAF5732965.1"/>
    </source>
</evidence>
<comment type="function">
    <text evidence="1">Potential calcium sensor.</text>
</comment>
<dbReference type="Pfam" id="PF13499">
    <property type="entry name" value="EF-hand_7"/>
    <property type="match status" value="2"/>
</dbReference>
<dbReference type="PANTHER" id="PTHR10891">
    <property type="entry name" value="EF-HAND CALCIUM-BINDING DOMAIN CONTAINING PROTEIN"/>
    <property type="match status" value="1"/>
</dbReference>
<organism evidence="6 7">
    <name type="scientific">Tripterygium wilfordii</name>
    <name type="common">Thunder God vine</name>
    <dbReference type="NCBI Taxonomy" id="458696"/>
    <lineage>
        <taxon>Eukaryota</taxon>
        <taxon>Viridiplantae</taxon>
        <taxon>Streptophyta</taxon>
        <taxon>Embryophyta</taxon>
        <taxon>Tracheophyta</taxon>
        <taxon>Spermatophyta</taxon>
        <taxon>Magnoliopsida</taxon>
        <taxon>eudicotyledons</taxon>
        <taxon>Gunneridae</taxon>
        <taxon>Pentapetalae</taxon>
        <taxon>rosids</taxon>
        <taxon>fabids</taxon>
        <taxon>Celastrales</taxon>
        <taxon>Celastraceae</taxon>
        <taxon>Tripterygium</taxon>
    </lineage>
</organism>
<evidence type="ECO:0000256" key="3">
    <source>
        <dbReference type="ARBA" id="ARBA00022737"/>
    </source>
</evidence>
<dbReference type="GO" id="GO:0005737">
    <property type="term" value="C:cytoplasm"/>
    <property type="evidence" value="ECO:0007669"/>
    <property type="project" value="UniProtKB-ARBA"/>
</dbReference>
<feature type="domain" description="EF-hand" evidence="5">
    <location>
        <begin position="119"/>
        <end position="154"/>
    </location>
</feature>
<evidence type="ECO:0000256" key="1">
    <source>
        <dbReference type="ARBA" id="ARBA00003291"/>
    </source>
</evidence>
<dbReference type="PROSITE" id="PS50222">
    <property type="entry name" value="EF_HAND_2"/>
    <property type="match status" value="4"/>
</dbReference>
<protein>
    <submittedName>
        <fullName evidence="6">Calcium-binding protein CML23</fullName>
    </submittedName>
</protein>
<dbReference type="AlphaFoldDB" id="A0A7J7CG17"/>
<dbReference type="OrthoDB" id="26525at2759"/>
<dbReference type="PROSITE" id="PS00018">
    <property type="entry name" value="EF_HAND_1"/>
    <property type="match status" value="4"/>
</dbReference>
<dbReference type="CDD" id="cd00051">
    <property type="entry name" value="EFh"/>
    <property type="match status" value="1"/>
</dbReference>
<feature type="domain" description="EF-hand" evidence="5">
    <location>
        <begin position="156"/>
        <end position="191"/>
    </location>
</feature>
<sequence>MLKTWLSSPLRAMDRCSKRGRIKRLSSGFDLLASPFSDMKVSDQLKQVFKAIDVDGDGKISSAELKEVLLSLSYKKSMRVAAREAEVMVRVLDCNGDGVIDLDEFIDAVYNMNDLKSGDEEHHLMDAFSIFDTNKDGLISAMELQRVLHNLGFENCSLKECRRMIQGVDKDGDGFVDFKEFKFMMTVSAFEG</sequence>
<dbReference type="SMART" id="SM00054">
    <property type="entry name" value="EFh"/>
    <property type="match status" value="4"/>
</dbReference>
<dbReference type="GO" id="GO:0005509">
    <property type="term" value="F:calcium ion binding"/>
    <property type="evidence" value="ECO:0007669"/>
    <property type="project" value="InterPro"/>
</dbReference>
<feature type="domain" description="EF-hand" evidence="5">
    <location>
        <begin position="40"/>
        <end position="75"/>
    </location>
</feature>
<evidence type="ECO:0000259" key="5">
    <source>
        <dbReference type="PROSITE" id="PS50222"/>
    </source>
</evidence>
<evidence type="ECO:0000313" key="7">
    <source>
        <dbReference type="Proteomes" id="UP000593562"/>
    </source>
</evidence>
<dbReference type="SUPFAM" id="SSF47473">
    <property type="entry name" value="EF-hand"/>
    <property type="match status" value="1"/>
</dbReference>
<name>A0A7J7CG17_TRIWF</name>
<gene>
    <name evidence="6" type="ORF">HS088_TW17G00498</name>
</gene>
<keyword evidence="4" id="KW-0106">Calcium</keyword>
<feature type="domain" description="EF-hand" evidence="5">
    <location>
        <begin position="80"/>
        <end position="115"/>
    </location>
</feature>
<dbReference type="InterPro" id="IPR002048">
    <property type="entry name" value="EF_hand_dom"/>
</dbReference>
<dbReference type="Proteomes" id="UP000593562">
    <property type="component" value="Unassembled WGS sequence"/>
</dbReference>
<dbReference type="EMBL" id="JAAARO010000017">
    <property type="protein sequence ID" value="KAF5732965.1"/>
    <property type="molecule type" value="Genomic_DNA"/>
</dbReference>
<comment type="caution">
    <text evidence="6">The sequence shown here is derived from an EMBL/GenBank/DDBJ whole genome shotgun (WGS) entry which is preliminary data.</text>
</comment>
<keyword evidence="2" id="KW-0479">Metal-binding</keyword>
<dbReference type="InParanoid" id="A0A7J7CG17"/>
<dbReference type="InterPro" id="IPR018247">
    <property type="entry name" value="EF_Hand_1_Ca_BS"/>
</dbReference>
<accession>A0A7J7CG17</accession>
<dbReference type="FunFam" id="1.10.238.10:FF:000089">
    <property type="entry name" value="calmodulin-like protein 3"/>
    <property type="match status" value="1"/>
</dbReference>
<evidence type="ECO:0000256" key="4">
    <source>
        <dbReference type="ARBA" id="ARBA00022837"/>
    </source>
</evidence>